<evidence type="ECO:0000313" key="1">
    <source>
        <dbReference type="EMBL" id="CAI9942300.1"/>
    </source>
</evidence>
<reference evidence="1" key="1">
    <citation type="submission" date="2023-06" db="EMBL/GenBank/DDBJ databases">
        <authorList>
            <person name="Kurt Z."/>
        </authorList>
    </citation>
    <scope>NUCLEOTIDE SEQUENCE</scope>
</reference>
<evidence type="ECO:0000313" key="2">
    <source>
        <dbReference type="EMBL" id="CAL6015408.1"/>
    </source>
</evidence>
<comment type="caution">
    <text evidence="1">The sequence shown here is derived from an EMBL/GenBank/DDBJ whole genome shotgun (WGS) entry which is preliminary data.</text>
</comment>
<proteinExistence type="predicted"/>
<evidence type="ECO:0000313" key="3">
    <source>
        <dbReference type="Proteomes" id="UP001642409"/>
    </source>
</evidence>
<keyword evidence="3" id="KW-1185">Reference proteome</keyword>
<name>A0AA86PLJ2_9EUKA</name>
<protein>
    <submittedName>
        <fullName evidence="2">Hypothetical_protein</fullName>
    </submittedName>
</protein>
<dbReference type="AlphaFoldDB" id="A0AA86PLJ2"/>
<sequence>MRCSTLRSCSVQAIGRVFRSPFWSLARLLSLIRNLWSNLYNLLSGTIFLHIRYFGIIGAIEGNLSIQQIQIYVEAQTSFSKFGMIGEQMIFSISSVVENVITILNNSIINSTSFNDLGPLYGANYANIKQIKNIFVNSSNFGSQFSNGGLIGAVGYLNISLTNITVQHTNVTSFTNGTGGMIGYVYSCSIVIKDSTINTVSLVAQKIYGIVLGVDAGYNTLNIQNSKSVGNNYINNVLQENCGSFTSIIGQVTQC</sequence>
<accession>A0AA86PLJ2</accession>
<dbReference type="EMBL" id="CATOUU010000699">
    <property type="protein sequence ID" value="CAI9942300.1"/>
    <property type="molecule type" value="Genomic_DNA"/>
</dbReference>
<organism evidence="1">
    <name type="scientific">Hexamita inflata</name>
    <dbReference type="NCBI Taxonomy" id="28002"/>
    <lineage>
        <taxon>Eukaryota</taxon>
        <taxon>Metamonada</taxon>
        <taxon>Diplomonadida</taxon>
        <taxon>Hexamitidae</taxon>
        <taxon>Hexamitinae</taxon>
        <taxon>Hexamita</taxon>
    </lineage>
</organism>
<reference evidence="2 3" key="2">
    <citation type="submission" date="2024-07" db="EMBL/GenBank/DDBJ databases">
        <authorList>
            <person name="Akdeniz Z."/>
        </authorList>
    </citation>
    <scope>NUCLEOTIDE SEQUENCE [LARGE SCALE GENOMIC DNA]</scope>
</reference>
<dbReference type="EMBL" id="CAXDID020000073">
    <property type="protein sequence ID" value="CAL6015408.1"/>
    <property type="molecule type" value="Genomic_DNA"/>
</dbReference>
<gene>
    <name evidence="2" type="ORF">HINF_LOCUS24796</name>
    <name evidence="1" type="ORF">HINF_LOCUS29945</name>
</gene>
<dbReference type="Proteomes" id="UP001642409">
    <property type="component" value="Unassembled WGS sequence"/>
</dbReference>